<evidence type="ECO:0000313" key="4">
    <source>
        <dbReference type="Proteomes" id="UP000006875"/>
    </source>
</evidence>
<dbReference type="Gene3D" id="3.40.50.12780">
    <property type="entry name" value="N-terminal domain of ligase-like"/>
    <property type="match status" value="1"/>
</dbReference>
<name>E3HC91_ILYPC</name>
<dbReference type="PANTHER" id="PTHR43272:SF52">
    <property type="entry name" value="AMP-DEPENDENT SYNTHETASE_LIGASE DOMAIN-CONTAINING PROTEIN"/>
    <property type="match status" value="1"/>
</dbReference>
<dbReference type="Pfam" id="PF00550">
    <property type="entry name" value="PP-binding"/>
    <property type="match status" value="1"/>
</dbReference>
<dbReference type="Proteomes" id="UP000006875">
    <property type="component" value="Plasmid pILYOP01"/>
</dbReference>
<gene>
    <name evidence="3" type="ordered locus">Ilyop_2171</name>
</gene>
<dbReference type="SUPFAM" id="SSF56801">
    <property type="entry name" value="Acetyl-CoA synthetase-like"/>
    <property type="match status" value="1"/>
</dbReference>
<dbReference type="Pfam" id="PF01553">
    <property type="entry name" value="Acyltransferase"/>
    <property type="match status" value="1"/>
</dbReference>
<keyword evidence="3" id="KW-0436">Ligase</keyword>
<dbReference type="KEGG" id="ipo:Ilyop_2171"/>
<dbReference type="Pfam" id="PF00501">
    <property type="entry name" value="AMP-binding"/>
    <property type="match status" value="1"/>
</dbReference>
<dbReference type="GO" id="GO:0004467">
    <property type="term" value="F:long-chain fatty acid-CoA ligase activity"/>
    <property type="evidence" value="ECO:0007669"/>
    <property type="project" value="UniProtKB-EC"/>
</dbReference>
<dbReference type="SUPFAM" id="SSF69593">
    <property type="entry name" value="Glycerol-3-phosphate (1)-acyltransferase"/>
    <property type="match status" value="1"/>
</dbReference>
<dbReference type="Gene3D" id="3.30.300.30">
    <property type="match status" value="1"/>
</dbReference>
<dbReference type="AlphaFoldDB" id="E3HC91"/>
<accession>E3HC91</accession>
<geneLocation type="plasmid" evidence="3 4">
    <name>pILYOP01</name>
</geneLocation>
<dbReference type="InterPro" id="IPR002123">
    <property type="entry name" value="Plipid/glycerol_acylTrfase"/>
</dbReference>
<dbReference type="GO" id="GO:0016020">
    <property type="term" value="C:membrane"/>
    <property type="evidence" value="ECO:0007669"/>
    <property type="project" value="TreeGrafter"/>
</dbReference>
<dbReference type="OrthoDB" id="9778383at2"/>
<dbReference type="InterPro" id="IPR020845">
    <property type="entry name" value="AMP-binding_CS"/>
</dbReference>
<evidence type="ECO:0000313" key="3">
    <source>
        <dbReference type="EMBL" id="ADO83934.1"/>
    </source>
</evidence>
<reference evidence="3 4" key="1">
    <citation type="journal article" date="2010" name="Stand. Genomic Sci.">
        <title>Complete genome sequence of Ilyobacter polytropus type strain (CuHbu1).</title>
        <authorList>
            <person name="Sikorski J."/>
            <person name="Chertkov O."/>
            <person name="Lapidus A."/>
            <person name="Nolan M."/>
            <person name="Lucas S."/>
            <person name="Del Rio T.G."/>
            <person name="Tice H."/>
            <person name="Cheng J.F."/>
            <person name="Tapia R."/>
            <person name="Han C."/>
            <person name="Goodwin L."/>
            <person name="Pitluck S."/>
            <person name="Liolios K."/>
            <person name="Ivanova N."/>
            <person name="Mavromatis K."/>
            <person name="Mikhailova N."/>
            <person name="Pati A."/>
            <person name="Chen A."/>
            <person name="Palaniappan K."/>
            <person name="Land M."/>
            <person name="Hauser L."/>
            <person name="Chang Y.J."/>
            <person name="Jeffries C.D."/>
            <person name="Brambilla E."/>
            <person name="Yasawong M."/>
            <person name="Rohde M."/>
            <person name="Pukall R."/>
            <person name="Spring S."/>
            <person name="Goker M."/>
            <person name="Woyke T."/>
            <person name="Bristow J."/>
            <person name="Eisen J.A."/>
            <person name="Markowitz V."/>
            <person name="Hugenholtz P."/>
            <person name="Kyrpides N.C."/>
            <person name="Klenk H.P."/>
        </authorList>
    </citation>
    <scope>NUCLEOTIDE SEQUENCE [LARGE SCALE GENOMIC DNA]</scope>
    <source>
        <strain evidence="4">ATCC 51220 / DSM 2926 / LMG 16218 / CuHBu1</strain>
        <plasmid evidence="4">pILYOP01</plasmid>
    </source>
</reference>
<dbReference type="InterPro" id="IPR045851">
    <property type="entry name" value="AMP-bd_C_sf"/>
</dbReference>
<evidence type="ECO:0000256" key="1">
    <source>
        <dbReference type="ARBA" id="ARBA00024484"/>
    </source>
</evidence>
<protein>
    <submittedName>
        <fullName evidence="3">AMP-dependent synthetase and ligase</fullName>
    </submittedName>
</protein>
<sequence>MEFIRDFEKSAIIYEGKEISYSDIISAAKFISEDIDICKGDRVMIFMENRPEYIYSFLGVWDRSGICVCIDASFDEKEFSYYLNDSAPKCVFVSNETITAATKACQISGLDTQLINVDEIKINYNFTKEKLLKSPERNDVSLILYTSGTTGNPKGVMLTMDNILLNIESLDKYNMFRESDVILGILPLHHIFPLLGVGVLPLYKGSTIVFLKDISSQGIKNSLKEHKITIILGVPRLWEMFHKGIMGKINSSKAAKLLFKLSKKLKNEKFSRMIFRKVHEEFGGNIRFLVSGGSKLDAHLTEDFTAMGMRICEGYGMTETAPMIAFNPDTEIIPGSAGKILPGINVKTSEDGEILVKGRNVMRGYYNKPKETSQVIDSKGWLHTGDLGYLKKDIIFVTGRKKEMIVLSNGKNINPIEIEKQLMENTDIIQEVALVENNKILTAVIYPDFNLISAQGINNIKETLKWGAVDKYNIQAPSYKKILDIKIVKQELPKTKLGKIRRFKISELLKENTKIEVEIKEPNFQQYKLLKKFLSEIKNISVFPDSHLELDLGLDSLDMVEVLAYIESSFGVRCDEKTISENPTLEKLSYYLKENSGELNEKQFNWSEILNKKVDIELPKSNIVGSAMKKILKLLFMSRLNLKKETLENIPREPCIFVGNHQSFIDGFILNEALPGKILKKTYYMAKVKHFKSPIMKILGKNANILVVDINKNLSESLQLIAQALKKGKNIVIFPEGIRSRDGKIGEFKKSFAIIAKELNIPIAPFGIKGAYEAFPTGAKIPKSGKLHIKFFDKIYPGKLNYDEISSKVMDEIKDWVEG</sequence>
<evidence type="ECO:0000259" key="2">
    <source>
        <dbReference type="PROSITE" id="PS50075"/>
    </source>
</evidence>
<dbReference type="PANTHER" id="PTHR43272">
    <property type="entry name" value="LONG-CHAIN-FATTY-ACID--COA LIGASE"/>
    <property type="match status" value="1"/>
</dbReference>
<organism evidence="3 4">
    <name type="scientific">Ilyobacter polytropus (strain ATCC 51220 / DSM 2926 / LMG 16218 / CuHBu1)</name>
    <dbReference type="NCBI Taxonomy" id="572544"/>
    <lineage>
        <taxon>Bacteria</taxon>
        <taxon>Fusobacteriati</taxon>
        <taxon>Fusobacteriota</taxon>
        <taxon>Fusobacteriia</taxon>
        <taxon>Fusobacteriales</taxon>
        <taxon>Fusobacteriaceae</taxon>
        <taxon>Ilyobacter</taxon>
    </lineage>
</organism>
<feature type="domain" description="Carrier" evidence="2">
    <location>
        <begin position="520"/>
        <end position="596"/>
    </location>
</feature>
<dbReference type="InterPro" id="IPR036736">
    <property type="entry name" value="ACP-like_sf"/>
</dbReference>
<dbReference type="EMBL" id="CP002282">
    <property type="protein sequence ID" value="ADO83934.1"/>
    <property type="molecule type" value="Genomic_DNA"/>
</dbReference>
<dbReference type="SMART" id="SM00563">
    <property type="entry name" value="PlsC"/>
    <property type="match status" value="1"/>
</dbReference>
<dbReference type="Gene3D" id="1.10.1200.10">
    <property type="entry name" value="ACP-like"/>
    <property type="match status" value="1"/>
</dbReference>
<keyword evidence="3" id="KW-0614">Plasmid</keyword>
<dbReference type="SUPFAM" id="SSF47336">
    <property type="entry name" value="ACP-like"/>
    <property type="match status" value="1"/>
</dbReference>
<dbReference type="InterPro" id="IPR000873">
    <property type="entry name" value="AMP-dep_synth/lig_dom"/>
</dbReference>
<dbReference type="InterPro" id="IPR009081">
    <property type="entry name" value="PP-bd_ACP"/>
</dbReference>
<comment type="catalytic activity">
    <reaction evidence="1">
        <text>a long-chain fatty acid + ATP + CoA = a long-chain fatty acyl-CoA + AMP + diphosphate</text>
        <dbReference type="Rhea" id="RHEA:15421"/>
        <dbReference type="ChEBI" id="CHEBI:30616"/>
        <dbReference type="ChEBI" id="CHEBI:33019"/>
        <dbReference type="ChEBI" id="CHEBI:57287"/>
        <dbReference type="ChEBI" id="CHEBI:57560"/>
        <dbReference type="ChEBI" id="CHEBI:83139"/>
        <dbReference type="ChEBI" id="CHEBI:456215"/>
        <dbReference type="EC" id="6.2.1.3"/>
    </reaction>
    <physiologicalReaction direction="left-to-right" evidence="1">
        <dbReference type="Rhea" id="RHEA:15422"/>
    </physiologicalReaction>
</comment>
<dbReference type="PROSITE" id="PS00455">
    <property type="entry name" value="AMP_BINDING"/>
    <property type="match status" value="1"/>
</dbReference>
<dbReference type="Pfam" id="PF23562">
    <property type="entry name" value="AMP-binding_C_3"/>
    <property type="match status" value="1"/>
</dbReference>
<dbReference type="InterPro" id="IPR042099">
    <property type="entry name" value="ANL_N_sf"/>
</dbReference>
<proteinExistence type="predicted"/>
<dbReference type="CDD" id="cd07989">
    <property type="entry name" value="LPLAT_AGPAT-like"/>
    <property type="match status" value="1"/>
</dbReference>
<keyword evidence="4" id="KW-1185">Reference proteome</keyword>
<dbReference type="RefSeq" id="WP_013388596.1">
    <property type="nucleotide sequence ID" value="NC_014633.1"/>
</dbReference>
<dbReference type="HOGENOM" id="CLU_000022_45_1_0"/>
<dbReference type="PROSITE" id="PS50075">
    <property type="entry name" value="CARRIER"/>
    <property type="match status" value="1"/>
</dbReference>
<dbReference type="GO" id="GO:0016746">
    <property type="term" value="F:acyltransferase activity"/>
    <property type="evidence" value="ECO:0007669"/>
    <property type="project" value="InterPro"/>
</dbReference>